<dbReference type="PANTHER" id="PTHR36974:SF1">
    <property type="entry name" value="DOXX FAMILY MEMBRANE PROTEIN"/>
    <property type="match status" value="1"/>
</dbReference>
<feature type="transmembrane region" description="Helical" evidence="1">
    <location>
        <begin position="57"/>
        <end position="75"/>
    </location>
</feature>
<evidence type="ECO:0000313" key="3">
    <source>
        <dbReference type="Proteomes" id="UP000254978"/>
    </source>
</evidence>
<feature type="transmembrane region" description="Helical" evidence="1">
    <location>
        <begin position="21"/>
        <end position="37"/>
    </location>
</feature>
<keyword evidence="1" id="KW-0812">Transmembrane</keyword>
<gene>
    <name evidence="2" type="ORF">NCTC10821_03897</name>
</gene>
<name>A0A378THS9_9MYCO</name>
<dbReference type="AlphaFoldDB" id="A0A378THS9"/>
<feature type="transmembrane region" description="Helical" evidence="1">
    <location>
        <begin position="121"/>
        <end position="138"/>
    </location>
</feature>
<dbReference type="PANTHER" id="PTHR36974">
    <property type="entry name" value="MEMBRANE PROTEIN-RELATED"/>
    <property type="match status" value="1"/>
</dbReference>
<keyword evidence="1" id="KW-1133">Transmembrane helix</keyword>
<dbReference type="Proteomes" id="UP000254978">
    <property type="component" value="Unassembled WGS sequence"/>
</dbReference>
<dbReference type="EMBL" id="UGQT01000001">
    <property type="protein sequence ID" value="STZ60358.1"/>
    <property type="molecule type" value="Genomic_DNA"/>
</dbReference>
<reference evidence="2 3" key="1">
    <citation type="submission" date="2018-06" db="EMBL/GenBank/DDBJ databases">
        <authorList>
            <consortium name="Pathogen Informatics"/>
            <person name="Doyle S."/>
        </authorList>
    </citation>
    <scope>NUCLEOTIDE SEQUENCE [LARGE SCALE GENOMIC DNA]</scope>
    <source>
        <strain evidence="2 3">NCTC10821</strain>
    </source>
</reference>
<evidence type="ECO:0000313" key="2">
    <source>
        <dbReference type="EMBL" id="STZ60358.1"/>
    </source>
</evidence>
<evidence type="ECO:0000256" key="1">
    <source>
        <dbReference type="SAM" id="Phobius"/>
    </source>
</evidence>
<proteinExistence type="predicted"/>
<accession>A0A378THS9</accession>
<sequence>MTHNELPPPPPTTPTRTAARLILAGAMIFAGLSHLFWGRKEFQAQVPTWVPMDPDGVVMASGGVEVMLGAGLALLNRDRVLVGRLLAAFFVAVFPGNLAQFVNKRDGFGLDSDAKRFVRLLFQPVLVAWALWSTAATGSRR</sequence>
<dbReference type="RefSeq" id="WP_115279555.1">
    <property type="nucleotide sequence ID" value="NZ_AP022600.1"/>
</dbReference>
<dbReference type="OrthoDB" id="9788974at2"/>
<keyword evidence="1" id="KW-0472">Membrane</keyword>
<feature type="transmembrane region" description="Helical" evidence="1">
    <location>
        <begin position="82"/>
        <end position="101"/>
    </location>
</feature>
<keyword evidence="3" id="KW-1185">Reference proteome</keyword>
<organism evidence="2 3">
    <name type="scientific">Mycolicibacterium tokaiense</name>
    <dbReference type="NCBI Taxonomy" id="39695"/>
    <lineage>
        <taxon>Bacteria</taxon>
        <taxon>Bacillati</taxon>
        <taxon>Actinomycetota</taxon>
        <taxon>Actinomycetes</taxon>
        <taxon>Mycobacteriales</taxon>
        <taxon>Mycobacteriaceae</taxon>
        <taxon>Mycolicibacterium</taxon>
    </lineage>
</organism>
<protein>
    <submittedName>
        <fullName evidence="2">Predicted membrane protein</fullName>
    </submittedName>
</protein>